<dbReference type="PANTHER" id="PTHR21013">
    <property type="entry name" value="ATP SYNTHASE MITOCHONDRIAL F1 COMPLEX ASSEMBLY FACTOR 2/ATP12 PROTEIN, MITOCHONDRIAL PRECURSOR"/>
    <property type="match status" value="1"/>
</dbReference>
<keyword evidence="2" id="KW-0809">Transit peptide</keyword>
<dbReference type="PANTHER" id="PTHR21013:SF10">
    <property type="entry name" value="ATP SYNTHASE MITOCHONDRIAL F1 COMPLEX ASSEMBLY FACTOR 2"/>
    <property type="match status" value="1"/>
</dbReference>
<evidence type="ECO:0000256" key="2">
    <source>
        <dbReference type="ARBA" id="ARBA00022946"/>
    </source>
</evidence>
<evidence type="ECO:0000313" key="6">
    <source>
        <dbReference type="Proteomes" id="UP000221168"/>
    </source>
</evidence>
<protein>
    <submittedName>
        <fullName evidence="5">ATPase</fullName>
    </submittedName>
</protein>
<dbReference type="RefSeq" id="WP_099308363.1">
    <property type="nucleotide sequence ID" value="NZ_PDVP01000019.1"/>
</dbReference>
<reference evidence="5 6" key="1">
    <citation type="submission" date="2017-10" db="EMBL/GenBank/DDBJ databases">
        <title>Sedimentibacterium mangrovi gen. nov., sp. nov., a novel member of family Phyllobacteriacea isolated from mangrove sediment.</title>
        <authorList>
            <person name="Liao H."/>
            <person name="Tian Y."/>
        </authorList>
    </citation>
    <scope>NUCLEOTIDE SEQUENCE [LARGE SCALE GENOMIC DNA]</scope>
    <source>
        <strain evidence="5 6">X9-2-2</strain>
    </source>
</reference>
<dbReference type="GO" id="GO:0043461">
    <property type="term" value="P:proton-transporting ATP synthase complex assembly"/>
    <property type="evidence" value="ECO:0007669"/>
    <property type="project" value="InterPro"/>
</dbReference>
<evidence type="ECO:0000256" key="4">
    <source>
        <dbReference type="SAM" id="MobiDB-lite"/>
    </source>
</evidence>
<keyword evidence="6" id="KW-1185">Reference proteome</keyword>
<evidence type="ECO:0000256" key="1">
    <source>
        <dbReference type="ARBA" id="ARBA00008231"/>
    </source>
</evidence>
<feature type="compositionally biased region" description="Basic and acidic residues" evidence="4">
    <location>
        <begin position="1"/>
        <end position="20"/>
    </location>
</feature>
<dbReference type="InterPro" id="IPR023335">
    <property type="entry name" value="ATP12_ortho_dom_sf"/>
</dbReference>
<evidence type="ECO:0000313" key="5">
    <source>
        <dbReference type="EMBL" id="PHP65026.1"/>
    </source>
</evidence>
<dbReference type="Proteomes" id="UP000221168">
    <property type="component" value="Unassembled WGS sequence"/>
</dbReference>
<comment type="similarity">
    <text evidence="1">Belongs to the ATP12 family.</text>
</comment>
<gene>
    <name evidence="5" type="ORF">CSC94_21080</name>
</gene>
<evidence type="ECO:0000256" key="3">
    <source>
        <dbReference type="ARBA" id="ARBA00023186"/>
    </source>
</evidence>
<dbReference type="OrthoDB" id="9797825at2"/>
<dbReference type="AlphaFoldDB" id="A0A2G1QHN1"/>
<keyword evidence="3" id="KW-0143">Chaperone</keyword>
<dbReference type="SUPFAM" id="SSF160909">
    <property type="entry name" value="ATP12-like"/>
    <property type="match status" value="1"/>
</dbReference>
<organism evidence="5 6">
    <name type="scientific">Zhengella mangrovi</name>
    <dbReference type="NCBI Taxonomy" id="1982044"/>
    <lineage>
        <taxon>Bacteria</taxon>
        <taxon>Pseudomonadati</taxon>
        <taxon>Pseudomonadota</taxon>
        <taxon>Alphaproteobacteria</taxon>
        <taxon>Hyphomicrobiales</taxon>
        <taxon>Notoacmeibacteraceae</taxon>
        <taxon>Zhengella</taxon>
    </lineage>
</organism>
<accession>A0A2G1QHN1</accession>
<dbReference type="Gene3D" id="3.30.2180.10">
    <property type="entry name" value="ATP12-like"/>
    <property type="match status" value="1"/>
</dbReference>
<dbReference type="InterPro" id="IPR042272">
    <property type="entry name" value="ATP12_ATP_synth-F1-assembly_N"/>
</dbReference>
<dbReference type="Pfam" id="PF07542">
    <property type="entry name" value="ATP12"/>
    <property type="match status" value="1"/>
</dbReference>
<feature type="region of interest" description="Disordered" evidence="4">
    <location>
        <begin position="1"/>
        <end position="26"/>
    </location>
</feature>
<name>A0A2G1QHN1_9HYPH</name>
<proteinExistence type="inferred from homology"/>
<dbReference type="Gene3D" id="1.10.3580.10">
    <property type="entry name" value="ATP12 ATPase"/>
    <property type="match status" value="1"/>
</dbReference>
<dbReference type="InterPro" id="IPR011419">
    <property type="entry name" value="ATP12_ATP_synth-F1-assembly"/>
</dbReference>
<dbReference type="EMBL" id="PDVP01000019">
    <property type="protein sequence ID" value="PHP65026.1"/>
    <property type="molecule type" value="Genomic_DNA"/>
</dbReference>
<sequence length="261" mass="28409">MRDILNDLEQGKLSDPDPMRRAQKQMQAPLPKRFYKEAGIAPHEGGHAVTLDGRIVRTPVRSPMVLPSAGAAQLVADEYGAQAEVINPMSMPVTRLANTAIDGVAADMQAVAEDVQRFSTSDLLCYRAGSPDRLVARQSEAWDPVLDWAQSALGARFVLAEGVMHVAQPRETISAIGLHLRSYGDPFRLAALHSMTTLTGSALLALAVAQGALTWPEAWDAAHVDEDWNIELWGEDAEASARRKARRAEMEAAFRLYDAIG</sequence>
<comment type="caution">
    <text evidence="5">The sequence shown here is derived from an EMBL/GenBank/DDBJ whole genome shotgun (WGS) entry which is preliminary data.</text>
</comment>